<keyword evidence="1" id="KW-0472">Membrane</keyword>
<feature type="transmembrane region" description="Helical" evidence="1">
    <location>
        <begin position="57"/>
        <end position="77"/>
    </location>
</feature>
<keyword evidence="1" id="KW-0812">Transmembrane</keyword>
<organism evidence="2">
    <name type="scientific">viral metagenome</name>
    <dbReference type="NCBI Taxonomy" id="1070528"/>
    <lineage>
        <taxon>unclassified sequences</taxon>
        <taxon>metagenomes</taxon>
        <taxon>organismal metagenomes</taxon>
    </lineage>
</organism>
<protein>
    <submittedName>
        <fullName evidence="2">Uncharacterized protein</fullName>
    </submittedName>
</protein>
<name>A0A6C0FD34_9ZZZZ</name>
<feature type="transmembrane region" description="Helical" evidence="1">
    <location>
        <begin position="12"/>
        <end position="37"/>
    </location>
</feature>
<dbReference type="AlphaFoldDB" id="A0A6C0FD34"/>
<sequence length="241" mass="27384">MKQRQSDASQKFDIAVGFCLEFYRSLMAAFLIAFVPQKCGEDACGVFEHMFTGTNELYDAAASFNLVTFLSFMYLYYVEISRENKMIDYLEMNRELPKDNESVGEALVKLDESKQAELHSLDHKYQHAGRLSMGLFLVNVVISAIPIINNRLDAKTFTVLLTNVLFIASKLMEVREIVNTPENVFYSAYLTERQQFNDVDPDVIEVKDLDEEKKEGEIAADDVVVAVDSESKKLLVEDSNV</sequence>
<proteinExistence type="predicted"/>
<accession>A0A6C0FD34</accession>
<keyword evidence="1" id="KW-1133">Transmembrane helix</keyword>
<dbReference type="EMBL" id="MN738832">
    <property type="protein sequence ID" value="QHT38533.1"/>
    <property type="molecule type" value="Genomic_DNA"/>
</dbReference>
<evidence type="ECO:0000256" key="1">
    <source>
        <dbReference type="SAM" id="Phobius"/>
    </source>
</evidence>
<feature type="transmembrane region" description="Helical" evidence="1">
    <location>
        <begin position="131"/>
        <end position="148"/>
    </location>
</feature>
<evidence type="ECO:0000313" key="2">
    <source>
        <dbReference type="EMBL" id="QHT38533.1"/>
    </source>
</evidence>
<reference evidence="2" key="1">
    <citation type="journal article" date="2020" name="Nature">
        <title>Giant virus diversity and host interactions through global metagenomics.</title>
        <authorList>
            <person name="Schulz F."/>
            <person name="Roux S."/>
            <person name="Paez-Espino D."/>
            <person name="Jungbluth S."/>
            <person name="Walsh D.A."/>
            <person name="Denef V.J."/>
            <person name="McMahon K.D."/>
            <person name="Konstantinidis K.T."/>
            <person name="Eloe-Fadrosh E.A."/>
            <person name="Kyrpides N.C."/>
            <person name="Woyke T."/>
        </authorList>
    </citation>
    <scope>NUCLEOTIDE SEQUENCE</scope>
    <source>
        <strain evidence="2">GVMAG-S-ERX556106-38</strain>
    </source>
</reference>